<dbReference type="OrthoDB" id="5857104at2759"/>
<dbReference type="SUPFAM" id="SSF52540">
    <property type="entry name" value="P-loop containing nucleoside triphosphate hydrolases"/>
    <property type="match status" value="2"/>
</dbReference>
<accession>A0A2P6TX88</accession>
<dbReference type="InterPro" id="IPR049730">
    <property type="entry name" value="SNF2/RAD54-like_C"/>
</dbReference>
<evidence type="ECO:0000313" key="6">
    <source>
        <dbReference type="Proteomes" id="UP000239899"/>
    </source>
</evidence>
<dbReference type="Proteomes" id="UP000239899">
    <property type="component" value="Unassembled WGS sequence"/>
</dbReference>
<evidence type="ECO:0000256" key="1">
    <source>
        <dbReference type="ARBA" id="ARBA00022801"/>
    </source>
</evidence>
<proteinExistence type="predicted"/>
<dbReference type="InterPro" id="IPR038718">
    <property type="entry name" value="SNF2-like_sf"/>
</dbReference>
<dbReference type="InterPro" id="IPR027417">
    <property type="entry name" value="P-loop_NTPase"/>
</dbReference>
<dbReference type="CDD" id="cd18793">
    <property type="entry name" value="SF2_C_SNF"/>
    <property type="match status" value="1"/>
</dbReference>
<dbReference type="PROSITE" id="PS51192">
    <property type="entry name" value="HELICASE_ATP_BIND_1"/>
    <property type="match status" value="1"/>
</dbReference>
<evidence type="ECO:0000259" key="3">
    <source>
        <dbReference type="PROSITE" id="PS51192"/>
    </source>
</evidence>
<dbReference type="SMART" id="SM00490">
    <property type="entry name" value="HELICc"/>
    <property type="match status" value="1"/>
</dbReference>
<name>A0A2P6TX88_CHLSO</name>
<feature type="domain" description="Helicase ATP-binding" evidence="3">
    <location>
        <begin position="463"/>
        <end position="629"/>
    </location>
</feature>
<comment type="caution">
    <text evidence="5">The sequence shown here is derived from an EMBL/GenBank/DDBJ whole genome shotgun (WGS) entry which is preliminary data.</text>
</comment>
<dbReference type="STRING" id="3076.A0A2P6TX88"/>
<reference evidence="5 6" key="1">
    <citation type="journal article" date="2018" name="Plant J.">
        <title>Genome sequences of Chlorella sorokiniana UTEX 1602 and Micractinium conductrix SAG 241.80: implications to maltose excretion by a green alga.</title>
        <authorList>
            <person name="Arriola M.B."/>
            <person name="Velmurugan N."/>
            <person name="Zhang Y."/>
            <person name="Plunkett M.H."/>
            <person name="Hondzo H."/>
            <person name="Barney B.M."/>
        </authorList>
    </citation>
    <scope>NUCLEOTIDE SEQUENCE [LARGE SCALE GENOMIC DNA]</scope>
    <source>
        <strain evidence="6">UTEX 1602</strain>
    </source>
</reference>
<dbReference type="PANTHER" id="PTHR10799">
    <property type="entry name" value="SNF2/RAD54 HELICASE FAMILY"/>
    <property type="match status" value="1"/>
</dbReference>
<dbReference type="GO" id="GO:0005524">
    <property type="term" value="F:ATP binding"/>
    <property type="evidence" value="ECO:0007669"/>
    <property type="project" value="InterPro"/>
</dbReference>
<feature type="compositionally biased region" description="Low complexity" evidence="2">
    <location>
        <begin position="157"/>
        <end position="173"/>
    </location>
</feature>
<feature type="region of interest" description="Disordered" evidence="2">
    <location>
        <begin position="393"/>
        <end position="414"/>
    </location>
</feature>
<dbReference type="AlphaFoldDB" id="A0A2P6TX88"/>
<evidence type="ECO:0000256" key="2">
    <source>
        <dbReference type="SAM" id="MobiDB-lite"/>
    </source>
</evidence>
<keyword evidence="6" id="KW-1185">Reference proteome</keyword>
<dbReference type="PROSITE" id="PS51194">
    <property type="entry name" value="HELICASE_CTER"/>
    <property type="match status" value="1"/>
</dbReference>
<dbReference type="Gene3D" id="3.40.50.300">
    <property type="entry name" value="P-loop containing nucleotide triphosphate hydrolases"/>
    <property type="match status" value="1"/>
</dbReference>
<dbReference type="Pfam" id="PF00176">
    <property type="entry name" value="SNF2-rel_dom"/>
    <property type="match status" value="1"/>
</dbReference>
<feature type="region of interest" description="Disordered" evidence="2">
    <location>
        <begin position="986"/>
        <end position="1005"/>
    </location>
</feature>
<dbReference type="InterPro" id="IPR000330">
    <property type="entry name" value="SNF2_N"/>
</dbReference>
<organism evidence="5 6">
    <name type="scientific">Chlorella sorokiniana</name>
    <name type="common">Freshwater green alga</name>
    <dbReference type="NCBI Taxonomy" id="3076"/>
    <lineage>
        <taxon>Eukaryota</taxon>
        <taxon>Viridiplantae</taxon>
        <taxon>Chlorophyta</taxon>
        <taxon>core chlorophytes</taxon>
        <taxon>Trebouxiophyceae</taxon>
        <taxon>Chlorellales</taxon>
        <taxon>Chlorellaceae</taxon>
        <taxon>Chlorella clade</taxon>
        <taxon>Chlorella</taxon>
    </lineage>
</organism>
<dbReference type="Gene3D" id="3.40.50.10810">
    <property type="entry name" value="Tandem AAA-ATPase domain"/>
    <property type="match status" value="1"/>
</dbReference>
<dbReference type="EMBL" id="LHPG02000005">
    <property type="protein sequence ID" value="PRW58677.1"/>
    <property type="molecule type" value="Genomic_DNA"/>
</dbReference>
<feature type="domain" description="Helicase C-terminal" evidence="4">
    <location>
        <begin position="818"/>
        <end position="979"/>
    </location>
</feature>
<dbReference type="InterPro" id="IPR001650">
    <property type="entry name" value="Helicase_C-like"/>
</dbReference>
<evidence type="ECO:0000313" key="5">
    <source>
        <dbReference type="EMBL" id="PRW58677.1"/>
    </source>
</evidence>
<sequence>MQAAVERPGGRSNTASLLEDLARLLPASSGQEGLQRVLARSHLMARPGPSSVATHKQQCCSSKTTALLGSLLNKAGGTPLPPGAENSIDQQPGGRYLRLLQACMLADVAQQFGKAARRQPPAPPALTTPPCDYLASVGRSVAALHGGAQPALELDSPTADQPANAATAAPAAPTSTAAAQVRQALHEEREVTAELTPNPADPAACSLHLRVLAPARTQAALAAKLGSPAARRQVRLRRRLQGDQVHRAVCAALRYAERAALQAPLLAAQRSSPKPNALVALGRVLRGSQGPAAEVVAERAAAEQRRAVLGAAVLAQHKEMKKAWREKRKREAAERMEALKASDMNEYMRLMAGKRHGKIDELLSQTDGCLRQLAARLRTAGVGTALLATAAAGGSPTLSGSPQVPSAPASSAAVGDGIAAPEQSHEAWNQLATAIQAGGVEQPELLTGGELREYQLRGLRWMVGLHRHGLNGILADEMGLGKTIQVIALACHLVCEAQAAGGRQPRPFLIAVPASVLPNWEAELAHWAPSLKVVCYRGDVEAREEVWTRQLRSGRGGGAGGGTHVVLTTYDFLMNKNDKPRLSRVHWGYLVVDEGHRLKNAGCKLNAELKGYRTDHRLLLTGTPLQASKWVWVGGWVGRNNLSELWSLLNFLLPDLFSSGEDFQAWFGGAERRGAACGAAAADGDSSDDEGAAELEARMLSEEEALIVLRPFMLRRLKETVASELPQKREHVLRGKCWSGVQGRGAVVPSAYQQGLFRLMQRDLQGWSGLKGVNNVLMEMRNICNHPLISRMHPEGAELALPAHPLPAEVRLCSKLELLDRCLVKLRAGGHKVLLFCTMTRALDVVEDYLAWRGFPALRLDGNTGAGERGDLVRRFNDPDGGAFVFLLSIRAGGVGLNLQGADTVVMFDTDWNPQMDLQAQARAHRMGQTKEVLVLRFVTAGTVEERVVGVSAVKAALADRSITGGFFDGKTSAEERQRYLLETIRTSTQRGGSGASGSTDGQLSDSQLNEMLARGEGEVELFEAEDARMQAGEEAAWRASLGSAAAAMAAAGTPYSRLACEAEVAPLVAQAQQLLQPKKDPDEGALRGAFAVVCRS</sequence>
<evidence type="ECO:0000259" key="4">
    <source>
        <dbReference type="PROSITE" id="PS51194"/>
    </source>
</evidence>
<dbReference type="Pfam" id="PF00271">
    <property type="entry name" value="Helicase_C"/>
    <property type="match status" value="1"/>
</dbReference>
<feature type="region of interest" description="Disordered" evidence="2">
    <location>
        <begin position="151"/>
        <end position="173"/>
    </location>
</feature>
<keyword evidence="1" id="KW-0378">Hydrolase</keyword>
<gene>
    <name evidence="5" type="ORF">C2E21_2931</name>
</gene>
<dbReference type="GO" id="GO:0016787">
    <property type="term" value="F:hydrolase activity"/>
    <property type="evidence" value="ECO:0007669"/>
    <property type="project" value="UniProtKB-KW"/>
</dbReference>
<dbReference type="SMART" id="SM00487">
    <property type="entry name" value="DEXDc"/>
    <property type="match status" value="1"/>
</dbReference>
<dbReference type="InterPro" id="IPR014001">
    <property type="entry name" value="Helicase_ATP-bd"/>
</dbReference>
<protein>
    <submittedName>
        <fullName evidence="5">Chromatin structure-remodeling complex SYD-like isoform X1</fullName>
    </submittedName>
</protein>